<dbReference type="RefSeq" id="WP_289230836.1">
    <property type="nucleotide sequence ID" value="NZ_AP027735.1"/>
</dbReference>
<accession>A0ABN6YLN5</accession>
<evidence type="ECO:0000313" key="1">
    <source>
        <dbReference type="EMBL" id="BDZ58387.1"/>
    </source>
</evidence>
<keyword evidence="2" id="KW-1185">Reference proteome</keyword>
<proteinExistence type="predicted"/>
<dbReference type="SUPFAM" id="SSF56645">
    <property type="entry name" value="Acyl-CoA dehydrogenase NM domain-like"/>
    <property type="match status" value="1"/>
</dbReference>
<dbReference type="InterPro" id="IPR009100">
    <property type="entry name" value="AcylCoA_DH/oxidase_NM_dom_sf"/>
</dbReference>
<sequence>MLTDTTTDGALLDPSDDLVGRVTRWAGEVTELDDPVGATLGQLPGLGREAPRPGSGDTLRLFDLLSRVAAVDLVVARTVEPHLDALSILDQAPEPPNLDAIGVGPSATWGVFAAEGPGVRVTATRRGDGWTVSGHKPWSSLGRRLTHALVTAWTGERTRRLFAVPLRHEGVAVESSDRWIARGMALIPSVGIDLTDVPAVPVGEDGWYLTRPGFWWGAVGVAACWYGGATAVAELLHPRPGREPDQVALMHLGEADTALFAARTALQHAAAQIDASGQDAAGRSTELLARRVRGLVRQVGDDVLARTSRATGPGPLVSQERHARRVADLHLYLRQEHAERDAAALGQALQQQDGAT</sequence>
<dbReference type="InterPro" id="IPR046373">
    <property type="entry name" value="Acyl-CoA_Oxase/DH_mid-dom_sf"/>
</dbReference>
<gene>
    <name evidence="1" type="ORF">GCM10025872_20440</name>
</gene>
<name>A0ABN6YLN5_9MICO</name>
<protein>
    <submittedName>
        <fullName evidence="1">Acyl-CoA dehydrogenase</fullName>
    </submittedName>
</protein>
<dbReference type="Gene3D" id="2.40.110.10">
    <property type="entry name" value="Butyryl-CoA Dehydrogenase, subunit A, domain 2"/>
    <property type="match status" value="1"/>
</dbReference>
<dbReference type="Proteomes" id="UP001321421">
    <property type="component" value="Chromosome"/>
</dbReference>
<evidence type="ECO:0000313" key="2">
    <source>
        <dbReference type="Proteomes" id="UP001321421"/>
    </source>
</evidence>
<dbReference type="EMBL" id="AP027735">
    <property type="protein sequence ID" value="BDZ58387.1"/>
    <property type="molecule type" value="Genomic_DNA"/>
</dbReference>
<reference evidence="2" key="1">
    <citation type="journal article" date="2019" name="Int. J. Syst. Evol. Microbiol.">
        <title>The Global Catalogue of Microorganisms (GCM) 10K type strain sequencing project: providing services to taxonomists for standard genome sequencing and annotation.</title>
        <authorList>
            <consortium name="The Broad Institute Genomics Platform"/>
            <consortium name="The Broad Institute Genome Sequencing Center for Infectious Disease"/>
            <person name="Wu L."/>
            <person name="Ma J."/>
        </authorList>
    </citation>
    <scope>NUCLEOTIDE SEQUENCE [LARGE SCALE GENOMIC DNA]</scope>
    <source>
        <strain evidence="2">NBRC 110608</strain>
    </source>
</reference>
<organism evidence="1 2">
    <name type="scientific">Barrientosiimonas endolithica</name>
    <dbReference type="NCBI Taxonomy" id="1535208"/>
    <lineage>
        <taxon>Bacteria</taxon>
        <taxon>Bacillati</taxon>
        <taxon>Actinomycetota</taxon>
        <taxon>Actinomycetes</taxon>
        <taxon>Micrococcales</taxon>
        <taxon>Dermacoccaceae</taxon>
        <taxon>Barrientosiimonas</taxon>
    </lineage>
</organism>